<protein>
    <recommendedName>
        <fullName evidence="2">ABC-type transport auxiliary lipoprotein component domain-containing protein</fullName>
    </recommendedName>
</protein>
<dbReference type="SUPFAM" id="SSF159594">
    <property type="entry name" value="XCC0632-like"/>
    <property type="match status" value="1"/>
</dbReference>
<keyword evidence="4" id="KW-1185">Reference proteome</keyword>
<dbReference type="Proteomes" id="UP000053791">
    <property type="component" value="Unassembled WGS sequence"/>
</dbReference>
<dbReference type="InterPro" id="IPR005586">
    <property type="entry name" value="ABC_trans_aux"/>
</dbReference>
<evidence type="ECO:0000256" key="1">
    <source>
        <dbReference type="SAM" id="SignalP"/>
    </source>
</evidence>
<dbReference type="Gene3D" id="3.40.50.10610">
    <property type="entry name" value="ABC-type transport auxiliary lipoprotein component"/>
    <property type="match status" value="1"/>
</dbReference>
<comment type="caution">
    <text evidence="3">The sequence shown here is derived from an EMBL/GenBank/DDBJ whole genome shotgun (WGS) entry which is preliminary data.</text>
</comment>
<evidence type="ECO:0000313" key="3">
    <source>
        <dbReference type="EMBL" id="KUJ80500.1"/>
    </source>
</evidence>
<name>A0A0X3U4G6_9RHOB</name>
<gene>
    <name evidence="3" type="ORF">AVO45_05480</name>
</gene>
<dbReference type="OrthoDB" id="7858211at2"/>
<dbReference type="EMBL" id="LQBQ01000012">
    <property type="protein sequence ID" value="KUJ80500.1"/>
    <property type="molecule type" value="Genomic_DNA"/>
</dbReference>
<accession>A0A0X3U4G6</accession>
<dbReference type="STRING" id="1685379.AVO45_05480"/>
<dbReference type="RefSeq" id="WP_068345816.1">
    <property type="nucleotide sequence ID" value="NZ_LQBQ01000012.1"/>
</dbReference>
<feature type="domain" description="ABC-type transport auxiliary lipoprotein component" evidence="2">
    <location>
        <begin position="27"/>
        <end position="182"/>
    </location>
</feature>
<dbReference type="AlphaFoldDB" id="A0A0X3U4G6"/>
<sequence length="186" mass="19654">MKKFLFPLMLLAVLPACGTSNDAHFLIAPAPAEPSVRLQAQTIEMRMVSLPAYAAASEIFAQSPDGALYAQGNALWADDPVRGITAALARGLSERTRSSVTMEPWPLNNGPDARIDVRVDQIYARADGSFEMSGQFAVSSPGGTTREFVRRFDIRTPVSGEGPAAISGALATALSRLSGEIAAAMS</sequence>
<evidence type="ECO:0000259" key="2">
    <source>
        <dbReference type="Pfam" id="PF03886"/>
    </source>
</evidence>
<reference evidence="3 4" key="1">
    <citation type="submission" date="2015-12" db="EMBL/GenBank/DDBJ databases">
        <authorList>
            <person name="Shamseldin A."/>
            <person name="Moawad H."/>
            <person name="Abd El-Rahim W.M."/>
            <person name="Sadowsky M.J."/>
        </authorList>
    </citation>
    <scope>NUCLEOTIDE SEQUENCE [LARGE SCALE GENOMIC DNA]</scope>
    <source>
        <strain evidence="3 4">ZGT118</strain>
    </source>
</reference>
<feature type="signal peptide" evidence="1">
    <location>
        <begin position="1"/>
        <end position="18"/>
    </location>
</feature>
<proteinExistence type="predicted"/>
<feature type="chain" id="PRO_5007054693" description="ABC-type transport auxiliary lipoprotein component domain-containing protein" evidence="1">
    <location>
        <begin position="19"/>
        <end position="186"/>
    </location>
</feature>
<keyword evidence="1" id="KW-0732">Signal</keyword>
<dbReference type="Pfam" id="PF03886">
    <property type="entry name" value="ABC_trans_aux"/>
    <property type="match status" value="1"/>
</dbReference>
<organism evidence="3 4">
    <name type="scientific">Ruegeria marisrubri</name>
    <dbReference type="NCBI Taxonomy" id="1685379"/>
    <lineage>
        <taxon>Bacteria</taxon>
        <taxon>Pseudomonadati</taxon>
        <taxon>Pseudomonadota</taxon>
        <taxon>Alphaproteobacteria</taxon>
        <taxon>Rhodobacterales</taxon>
        <taxon>Roseobacteraceae</taxon>
        <taxon>Ruegeria</taxon>
    </lineage>
</organism>
<evidence type="ECO:0000313" key="4">
    <source>
        <dbReference type="Proteomes" id="UP000053791"/>
    </source>
</evidence>